<comment type="subunit">
    <text evidence="2">Homodimer.</text>
</comment>
<dbReference type="GO" id="GO:0004645">
    <property type="term" value="F:1,4-alpha-oligoglucan phosphorylase activity"/>
    <property type="evidence" value="ECO:0007669"/>
    <property type="project" value="InterPro"/>
</dbReference>
<evidence type="ECO:0000256" key="1">
    <source>
        <dbReference type="ARBA" id="ARBA00006915"/>
    </source>
</evidence>
<dbReference type="AlphaFoldDB" id="A0A0K2JJ22"/>
<accession>A0A0K2JJ22</accession>
<evidence type="ECO:0000313" key="9">
    <source>
        <dbReference type="Proteomes" id="UP000062963"/>
    </source>
</evidence>
<dbReference type="Pfam" id="PF00591">
    <property type="entry name" value="Glycos_transf_3"/>
    <property type="match status" value="1"/>
</dbReference>
<dbReference type="Pfam" id="PF02885">
    <property type="entry name" value="Glycos_trans_3N"/>
    <property type="match status" value="1"/>
</dbReference>
<dbReference type="RefSeq" id="WP_053391299.1">
    <property type="nucleotide sequence ID" value="NZ_CP010899.1"/>
</dbReference>
<dbReference type="InterPro" id="IPR035902">
    <property type="entry name" value="Nuc_phospho_transferase"/>
</dbReference>
<evidence type="ECO:0000256" key="6">
    <source>
        <dbReference type="ARBA" id="ARBA00056338"/>
    </source>
</evidence>
<dbReference type="InterPro" id="IPR017872">
    <property type="entry name" value="Pyrmidine_PPase_CS"/>
</dbReference>
<dbReference type="GO" id="GO:0006206">
    <property type="term" value="P:pyrimidine nucleobase metabolic process"/>
    <property type="evidence" value="ECO:0007669"/>
    <property type="project" value="InterPro"/>
</dbReference>
<evidence type="ECO:0000256" key="4">
    <source>
        <dbReference type="ARBA" id="ARBA00022679"/>
    </source>
</evidence>
<dbReference type="Gene3D" id="3.90.1170.30">
    <property type="entry name" value="Pyrimidine nucleoside phosphorylase-like, C-terminal domain"/>
    <property type="match status" value="1"/>
</dbReference>
<evidence type="ECO:0000256" key="3">
    <source>
        <dbReference type="ARBA" id="ARBA00022676"/>
    </source>
</evidence>
<keyword evidence="3" id="KW-0328">Glycosyltransferase</keyword>
<dbReference type="STRING" id="273035.SKUN_001359"/>
<dbReference type="SUPFAM" id="SSF52418">
    <property type="entry name" value="Nucleoside phosphorylase/phosphoribosyltransferase catalytic domain"/>
    <property type="match status" value="1"/>
</dbReference>
<dbReference type="InterPro" id="IPR036320">
    <property type="entry name" value="Glycosyl_Trfase_fam3_N_dom_sf"/>
</dbReference>
<proteinExistence type="inferred from homology"/>
<dbReference type="InterPro" id="IPR018090">
    <property type="entry name" value="Pyrmidine_PPas_bac/euk"/>
</dbReference>
<keyword evidence="4" id="KW-0808">Transferase</keyword>
<comment type="function">
    <text evidence="6">The enzymes which catalyze the reversible phosphorolysis of pyrimidine nucleosides are involved in the degradation of these compounds and in their utilization as carbon and energy sources, or in the rescue of pyrimidine bases for nucleotide synthesis.</text>
</comment>
<dbReference type="EMBL" id="CP010899">
    <property type="protein sequence ID" value="ALA98226.1"/>
    <property type="molecule type" value="Genomic_DNA"/>
</dbReference>
<dbReference type="NCBIfam" id="TIGR02644">
    <property type="entry name" value="Y_phosphoryl"/>
    <property type="match status" value="1"/>
</dbReference>
<name>A0A0K2JJ22_SPIKU</name>
<dbReference type="PANTHER" id="PTHR10515:SF0">
    <property type="entry name" value="THYMIDINE PHOSPHORYLASE"/>
    <property type="match status" value="1"/>
</dbReference>
<dbReference type="PANTHER" id="PTHR10515">
    <property type="entry name" value="THYMIDINE PHOSPHORYLASE"/>
    <property type="match status" value="1"/>
</dbReference>
<feature type="domain" description="Pyrimidine nucleoside phosphorylase C-terminal" evidence="7">
    <location>
        <begin position="348"/>
        <end position="421"/>
    </location>
</feature>
<keyword evidence="9" id="KW-1185">Reference proteome</keyword>
<dbReference type="SUPFAM" id="SSF47648">
    <property type="entry name" value="Nucleoside phosphorylase/phosphoribosyltransferase N-terminal domain"/>
    <property type="match status" value="1"/>
</dbReference>
<dbReference type="KEGG" id="skn:SKUN_001359"/>
<protein>
    <submittedName>
        <fullName evidence="8">Pyrimidine-nucleoside phosphorylase</fullName>
    </submittedName>
</protein>
<dbReference type="PROSITE" id="PS00647">
    <property type="entry name" value="THYMID_PHOSPHORYLASE"/>
    <property type="match status" value="1"/>
</dbReference>
<reference evidence="8 9" key="1">
    <citation type="journal article" date="2015" name="Genome Announc.">
        <title>Complete Genome Sequence of Spiroplasma kunkelii Strain CR2-3x, Causal Agent of Corn Stunt Disease in Zea mays L.</title>
        <authorList>
            <person name="Davis R.E."/>
            <person name="Shao J."/>
            <person name="Dally E.L."/>
            <person name="Zhao Y."/>
            <person name="Gasparich G.E."/>
            <person name="Gaynor B.J."/>
            <person name="Athey J.C."/>
            <person name="Harrison N.A."/>
            <person name="Donofrio N."/>
        </authorList>
    </citation>
    <scope>NUCLEOTIDE SEQUENCE [LARGE SCALE GENOMIC DNA]</scope>
    <source>
        <strain evidence="8 9">CR2-3x</strain>
    </source>
</reference>
<dbReference type="GO" id="GO:0006213">
    <property type="term" value="P:pyrimidine nucleoside metabolic process"/>
    <property type="evidence" value="ECO:0007669"/>
    <property type="project" value="InterPro"/>
</dbReference>
<dbReference type="Proteomes" id="UP000062963">
    <property type="component" value="Chromosome"/>
</dbReference>
<dbReference type="InterPro" id="IPR013102">
    <property type="entry name" value="PYNP_C"/>
</dbReference>
<dbReference type="FunFam" id="3.40.1030.10:FF:000003">
    <property type="entry name" value="Pyrimidine-nucleoside phosphorylase"/>
    <property type="match status" value="1"/>
</dbReference>
<dbReference type="PIRSF" id="PIRSF000478">
    <property type="entry name" value="TP_PyNP"/>
    <property type="match status" value="1"/>
</dbReference>
<evidence type="ECO:0000256" key="2">
    <source>
        <dbReference type="ARBA" id="ARBA00011738"/>
    </source>
</evidence>
<dbReference type="PATRIC" id="fig|273035.7.peg.1671"/>
<dbReference type="NCBIfam" id="NF004490">
    <property type="entry name" value="PRK05820.1"/>
    <property type="match status" value="1"/>
</dbReference>
<dbReference type="OrthoDB" id="9763887at2"/>
<dbReference type="InterPro" id="IPR036566">
    <property type="entry name" value="PYNP-like_C_sf"/>
</dbReference>
<dbReference type="Gene3D" id="3.40.1030.10">
    <property type="entry name" value="Nucleoside phosphorylase/phosphoribosyltransferase catalytic domain"/>
    <property type="match status" value="1"/>
</dbReference>
<organism evidence="8 9">
    <name type="scientific">Spiroplasma kunkelii CR2-3x</name>
    <dbReference type="NCBI Taxonomy" id="273035"/>
    <lineage>
        <taxon>Bacteria</taxon>
        <taxon>Bacillati</taxon>
        <taxon>Mycoplasmatota</taxon>
        <taxon>Mollicutes</taxon>
        <taxon>Entomoplasmatales</taxon>
        <taxon>Spiroplasmataceae</taxon>
        <taxon>Spiroplasma</taxon>
    </lineage>
</organism>
<sequence length="436" mass="47903">MNILELIDKKKNGQELLREEISFIVKGYTSGIIPDYQMSAFLMSIYFQSMSVTEISFLTEAMINSGEVYDLTTIPGFKVDKHSSGGVGDKVSLIYAPLVAAFGLKVAKMSGRGLGQTGGTIDKLESIPGFKVELSFNEFKDVINKTNLSIMAQSDNLVPADKKIYALRDVTATVDSLPLVAASIMCKKIATGSDGIVLDVKCGSGAFMKTISDARKLAQIMVELGIKFNKKIAAEITNMTEPLGRTIGNAIEIYEALQTLRGKGPDDLAYIVCEAASLSLCQAGLFKDLSRAVKACKKKLQTEEPLNYFRAFVNEQGGDLSFIDNDLTLKEVLKVKNIVEIKATQSGFMEIIDTNELGLLAVRLGAGRNTKDETIDYHAGIYLNKKTGEKVAKNDVVMTLYTNRYVTAPVYDWAQRTFQIVLTKPPQEKLVYEIIQ</sequence>
<dbReference type="InterPro" id="IPR017459">
    <property type="entry name" value="Glycosyl_Trfase_fam3_N_dom"/>
</dbReference>
<evidence type="ECO:0000313" key="8">
    <source>
        <dbReference type="EMBL" id="ALA98226.1"/>
    </source>
</evidence>
<evidence type="ECO:0000256" key="5">
    <source>
        <dbReference type="ARBA" id="ARBA00048550"/>
    </source>
</evidence>
<dbReference type="Pfam" id="PF07831">
    <property type="entry name" value="PYNP_C"/>
    <property type="match status" value="1"/>
</dbReference>
<evidence type="ECO:0000259" key="7">
    <source>
        <dbReference type="SMART" id="SM00941"/>
    </source>
</evidence>
<dbReference type="SMART" id="SM00941">
    <property type="entry name" value="PYNP_C"/>
    <property type="match status" value="1"/>
</dbReference>
<dbReference type="InterPro" id="IPR000053">
    <property type="entry name" value="Thymidine/pyrmidine_PPase"/>
</dbReference>
<dbReference type="Gene3D" id="1.20.970.10">
    <property type="entry name" value="Transferase, Pyrimidine Nucleoside Phosphorylase, Chain C"/>
    <property type="match status" value="1"/>
</dbReference>
<comment type="catalytic activity">
    <reaction evidence="5">
        <text>thymidine + phosphate = 2-deoxy-alpha-D-ribose 1-phosphate + thymine</text>
        <dbReference type="Rhea" id="RHEA:16037"/>
        <dbReference type="ChEBI" id="CHEBI:17748"/>
        <dbReference type="ChEBI" id="CHEBI:17821"/>
        <dbReference type="ChEBI" id="CHEBI:43474"/>
        <dbReference type="ChEBI" id="CHEBI:57259"/>
        <dbReference type="EC" id="2.4.2.4"/>
    </reaction>
</comment>
<dbReference type="GO" id="GO:0009032">
    <property type="term" value="F:thymidine phosphorylase activity"/>
    <property type="evidence" value="ECO:0007669"/>
    <property type="project" value="UniProtKB-EC"/>
</dbReference>
<comment type="similarity">
    <text evidence="1">Belongs to the thymidine/pyrimidine-nucleoside phosphorylase family.</text>
</comment>
<gene>
    <name evidence="8" type="primary">deoA</name>
    <name evidence="8" type="ORF">SKUN_001359</name>
</gene>
<dbReference type="SUPFAM" id="SSF54680">
    <property type="entry name" value="Pyrimidine nucleoside phosphorylase C-terminal domain"/>
    <property type="match status" value="1"/>
</dbReference>
<dbReference type="GO" id="GO:0005829">
    <property type="term" value="C:cytosol"/>
    <property type="evidence" value="ECO:0007669"/>
    <property type="project" value="TreeGrafter"/>
</dbReference>
<dbReference type="InterPro" id="IPR000312">
    <property type="entry name" value="Glycosyl_Trfase_fam3"/>
</dbReference>